<protein>
    <submittedName>
        <fullName evidence="2">NDP-hexose 2,3-dehydratase family protein</fullName>
    </submittedName>
</protein>
<dbReference type="Gene3D" id="3.90.79.40">
    <property type="entry name" value="EvaA sugar 2,3-dehydratase subunit"/>
    <property type="match status" value="2"/>
</dbReference>
<dbReference type="Pfam" id="PF03559">
    <property type="entry name" value="Hexose_dehydrat"/>
    <property type="match status" value="2"/>
</dbReference>
<dbReference type="InterPro" id="IPR038153">
    <property type="entry name" value="EvaA-like_sf"/>
</dbReference>
<dbReference type="EMBL" id="CP059322">
    <property type="protein sequence ID" value="QLQ36612.1"/>
    <property type="molecule type" value="Genomic_DNA"/>
</dbReference>
<reference evidence="2 3" key="2">
    <citation type="journal article" date="2021" name="Mar. Drugs">
        <title>A New Micromonospora Strain with Antibiotic Activity Isolated from the Microbiome of a Mid-Atlantic Deep-Sea Sponge.</title>
        <authorList>
            <person name="Back C.R."/>
            <person name="Stennett H.L."/>
            <person name="Williams S.E."/>
            <person name="Wang L."/>
            <person name="Ojeda Gomez J."/>
            <person name="Abdulle O.M."/>
            <person name="Duffy T."/>
            <person name="Neal C."/>
            <person name="Mantell J."/>
            <person name="Jepson M.A."/>
            <person name="Hendry K.R."/>
            <person name="Powell D."/>
            <person name="Stach J.E.M."/>
            <person name="Essex-Lopresti A.E."/>
            <person name="Willis C.L."/>
            <person name="Curnow P."/>
            <person name="Race P.R."/>
        </authorList>
    </citation>
    <scope>NUCLEOTIDE SEQUENCE [LARGE SCALE GENOMIC DNA]</scope>
    <source>
        <strain evidence="2 3">28ISP2-46</strain>
    </source>
</reference>
<organism evidence="2 3">
    <name type="scientific">Micromonospora robiginosa</name>
    <dbReference type="NCBI Taxonomy" id="2749844"/>
    <lineage>
        <taxon>Bacteria</taxon>
        <taxon>Bacillati</taxon>
        <taxon>Actinomycetota</taxon>
        <taxon>Actinomycetes</taxon>
        <taxon>Micromonosporales</taxon>
        <taxon>Micromonosporaceae</taxon>
        <taxon>Micromonospora</taxon>
    </lineage>
</organism>
<sequence>MAASRRRLRLVARPVPGGQATDRAASADRIARSAAHPGDGVAAVLGWLADLAERSWTTAERVPLEDLVGWSAVPGRGDLVHRTGRFYRIHGLDVTAPDGPVPHWRQPVIDQPEVGVLGLLAREFDGVLHFLVQAKAEPGNVNGLQISPTVQATRSNYTGAHGGRAVPYLEYFRDRERHRVIADVRQSEQGAWFHRKRNRNMVVEVREDLPVRPGFRWLTLGQLHRLLAVDDVVNMDTRTVLACLPLTGVTPDEPPDPLPTDDRFRAALRRSARAASAALSAELLSWVTDRRSLTAMQARRVPLAETHGWRWRDGRIAHHRGRFFEVVGVAVRARGREVDGWTQPMIEAVGTGVVAFLVRRVGGVLHVLVHARAEPGSVDVVELAPTVQCQPDNYLDLPAGARPPYLDEVLDAPPERVRFAATLSEEGGRFFHTRNRYLVVEVGPRGVPTHPDYRWVTVRQLDALLRHSHYLNVQARSLVACLHSLRHPNRGES</sequence>
<evidence type="ECO:0000313" key="2">
    <source>
        <dbReference type="EMBL" id="QLQ36612.1"/>
    </source>
</evidence>
<dbReference type="AlphaFoldDB" id="A0A7L6B3S4"/>
<dbReference type="InterPro" id="IPR005212">
    <property type="entry name" value="EvaA-like"/>
</dbReference>
<dbReference type="RefSeq" id="WP_181569127.1">
    <property type="nucleotide sequence ID" value="NZ_CP059322.2"/>
</dbReference>
<dbReference type="Proteomes" id="UP000510844">
    <property type="component" value="Chromosome"/>
</dbReference>
<feature type="domain" description="dTDP-4-dehydro-6-deoxy-alpha-D-glucopyranose 2,3-dehydratase" evidence="1">
    <location>
        <begin position="281"/>
        <end position="482"/>
    </location>
</feature>
<accession>A0A7L6B3S4</accession>
<dbReference type="GO" id="GO:0016829">
    <property type="term" value="F:lyase activity"/>
    <property type="evidence" value="ECO:0007669"/>
    <property type="project" value="InterPro"/>
</dbReference>
<evidence type="ECO:0000259" key="1">
    <source>
        <dbReference type="Pfam" id="PF03559"/>
    </source>
</evidence>
<feature type="domain" description="dTDP-4-dehydro-6-deoxy-alpha-D-glucopyranose 2,3-dehydratase" evidence="1">
    <location>
        <begin position="43"/>
        <end position="244"/>
    </location>
</feature>
<reference evidence="3" key="1">
    <citation type="submission" date="2020-07" db="EMBL/GenBank/DDBJ databases">
        <title>A new Micromonospora strain with potent antibiotic activity isolated from the microbiome of a mid-Atlantic deep-sea sponge.</title>
        <authorList>
            <person name="Back C.R."/>
            <person name="Stennett H.L."/>
            <person name="Williams S.E."/>
            <person name="Wang L."/>
            <person name="Ojeda Gomez J."/>
            <person name="Abdulle O.M."/>
            <person name="Duffy T."/>
            <person name="Hendry K.R."/>
            <person name="Powell D."/>
            <person name="Stach J.E."/>
            <person name="Essex-Lopresti A.E."/>
            <person name="Willis C.L."/>
            <person name="Curnow P."/>
            <person name="Race P.R."/>
        </authorList>
    </citation>
    <scope>NUCLEOTIDE SEQUENCE [LARGE SCALE GENOMIC DNA]</scope>
    <source>
        <strain evidence="3">28ISP2-46</strain>
    </source>
</reference>
<proteinExistence type="predicted"/>
<evidence type="ECO:0000313" key="3">
    <source>
        <dbReference type="Proteomes" id="UP000510844"/>
    </source>
</evidence>
<keyword evidence="3" id="KW-1185">Reference proteome</keyword>
<name>A0A7L6B3S4_9ACTN</name>
<gene>
    <name evidence="2" type="ORF">H1D33_25620</name>
</gene>
<dbReference type="KEGG" id="mfeu:H1D33_25620"/>